<dbReference type="Proteomes" id="UP000727506">
    <property type="component" value="Unassembled WGS sequence"/>
</dbReference>
<proteinExistence type="predicted"/>
<protein>
    <submittedName>
        <fullName evidence="1">Uncharacterized protein</fullName>
    </submittedName>
</protein>
<accession>A0A943YXY6</accession>
<reference evidence="1" key="1">
    <citation type="submission" date="2021-02" db="EMBL/GenBank/DDBJ databases">
        <title>Infant gut strain persistence is associated with maternal origin, phylogeny, and functional potential including surface adhesion and iron acquisition.</title>
        <authorList>
            <person name="Lou Y.C."/>
        </authorList>
    </citation>
    <scope>NUCLEOTIDE SEQUENCE</scope>
    <source>
        <strain evidence="1">L2_039_000G1_dasL2_039_000G1_concoct_11</strain>
    </source>
</reference>
<organism evidence="1 2">
    <name type="scientific">Slackia piriformis</name>
    <dbReference type="NCBI Taxonomy" id="626934"/>
    <lineage>
        <taxon>Bacteria</taxon>
        <taxon>Bacillati</taxon>
        <taxon>Actinomycetota</taxon>
        <taxon>Coriobacteriia</taxon>
        <taxon>Eggerthellales</taxon>
        <taxon>Eggerthellaceae</taxon>
        <taxon>Slackia</taxon>
    </lineage>
</organism>
<gene>
    <name evidence="1" type="ORF">KH142_04535</name>
</gene>
<evidence type="ECO:0000313" key="2">
    <source>
        <dbReference type="Proteomes" id="UP000727506"/>
    </source>
</evidence>
<sequence length="60" mass="7042">MTVSDAQKRANERYRKESVKQFAVRFYPAEADIWEHLQAQPNKAGYLKALIRADMERDAE</sequence>
<comment type="caution">
    <text evidence="1">The sequence shown here is derived from an EMBL/GenBank/DDBJ whole genome shotgun (WGS) entry which is preliminary data.</text>
</comment>
<dbReference type="AlphaFoldDB" id="A0A943YXY6"/>
<dbReference type="EMBL" id="JAGZSV010000062">
    <property type="protein sequence ID" value="MBS6940741.1"/>
    <property type="molecule type" value="Genomic_DNA"/>
</dbReference>
<evidence type="ECO:0000313" key="1">
    <source>
        <dbReference type="EMBL" id="MBS6940741.1"/>
    </source>
</evidence>
<name>A0A943YXY6_9ACTN</name>